<proteinExistence type="predicted"/>
<organism evidence="2 3">
    <name type="scientific">Limnoglobus roseus</name>
    <dbReference type="NCBI Taxonomy" id="2598579"/>
    <lineage>
        <taxon>Bacteria</taxon>
        <taxon>Pseudomonadati</taxon>
        <taxon>Planctomycetota</taxon>
        <taxon>Planctomycetia</taxon>
        <taxon>Gemmatales</taxon>
        <taxon>Gemmataceae</taxon>
        <taxon>Limnoglobus</taxon>
    </lineage>
</organism>
<reference evidence="3" key="1">
    <citation type="submission" date="2019-08" db="EMBL/GenBank/DDBJ databases">
        <title>Limnoglobus roseus gen. nov., sp. nov., a novel freshwater planctomycete with a giant genome from the family Gemmataceae.</title>
        <authorList>
            <person name="Kulichevskaya I.S."/>
            <person name="Naumoff D.G."/>
            <person name="Miroshnikov K."/>
            <person name="Ivanova A."/>
            <person name="Philippov D.A."/>
            <person name="Hakobyan A."/>
            <person name="Rijpstra I.C."/>
            <person name="Sinninghe Damste J.S."/>
            <person name="Liesack W."/>
            <person name="Dedysh S.N."/>
        </authorList>
    </citation>
    <scope>NUCLEOTIDE SEQUENCE [LARGE SCALE GENOMIC DNA]</scope>
    <source>
        <strain evidence="3">PX52</strain>
    </source>
</reference>
<keyword evidence="3" id="KW-1185">Reference proteome</keyword>
<dbReference type="KEGG" id="lrs:PX52LOC_07510"/>
<feature type="region of interest" description="Disordered" evidence="1">
    <location>
        <begin position="199"/>
        <end position="256"/>
    </location>
</feature>
<sequence>MIRSLDFFHGYARVTFHDGSAVDVKCKCWGPCASDAEARHVAAVVALQARAAHSPEMALIARLDKLLNEASEVCFRLYETIRSGNSDLWDLWRLLMVDPPPGVPKTPRKIRLRPPTREQRRTDPVGQRRSIPHQVATLQGRLNHLWLNLQGELLERVTFLHVVSAAKLSHAPEYLSGQRVTARADTTLGDVTDYYPLGATLPPLPPVPTEPTKPTKPTRPKSRLRVIPPYRFNLPPARKGHRELLPPANGKLRPRE</sequence>
<evidence type="ECO:0000313" key="2">
    <source>
        <dbReference type="EMBL" id="QEL20416.1"/>
    </source>
</evidence>
<dbReference type="AlphaFoldDB" id="A0A5C1AR19"/>
<dbReference type="EMBL" id="CP042425">
    <property type="protein sequence ID" value="QEL20416.1"/>
    <property type="molecule type" value="Genomic_DNA"/>
</dbReference>
<name>A0A5C1AR19_9BACT</name>
<protein>
    <submittedName>
        <fullName evidence="2">Uncharacterized protein</fullName>
    </submittedName>
</protein>
<dbReference type="RefSeq" id="WP_149114717.1">
    <property type="nucleotide sequence ID" value="NZ_CP042425.1"/>
</dbReference>
<feature type="region of interest" description="Disordered" evidence="1">
    <location>
        <begin position="104"/>
        <end position="128"/>
    </location>
</feature>
<dbReference type="Proteomes" id="UP000324974">
    <property type="component" value="Chromosome"/>
</dbReference>
<evidence type="ECO:0000313" key="3">
    <source>
        <dbReference type="Proteomes" id="UP000324974"/>
    </source>
</evidence>
<accession>A0A5C1AR19</accession>
<evidence type="ECO:0000256" key="1">
    <source>
        <dbReference type="SAM" id="MobiDB-lite"/>
    </source>
</evidence>
<feature type="compositionally biased region" description="Pro residues" evidence="1">
    <location>
        <begin position="202"/>
        <end position="211"/>
    </location>
</feature>
<gene>
    <name evidence="2" type="ORF">PX52LOC_07510</name>
</gene>